<sequence length="77" mass="8916">MTTAQRNGSKAQPCNVEIAGVLTYTTSRHFNGRTWPGFLQNFDTRRYLIILKRSDLCKTEDALPEHYGQEENLEIRN</sequence>
<evidence type="ECO:0000313" key="1">
    <source>
        <dbReference type="EMBL" id="KAK3765725.1"/>
    </source>
</evidence>
<evidence type="ECO:0000313" key="2">
    <source>
        <dbReference type="Proteomes" id="UP001283361"/>
    </source>
</evidence>
<name>A0AAE0ZAI1_9GAST</name>
<keyword evidence="2" id="KW-1185">Reference proteome</keyword>
<accession>A0AAE0ZAI1</accession>
<dbReference type="EMBL" id="JAWDGP010004277">
    <property type="protein sequence ID" value="KAK3765725.1"/>
    <property type="molecule type" value="Genomic_DNA"/>
</dbReference>
<gene>
    <name evidence="1" type="ORF">RRG08_026198</name>
</gene>
<organism evidence="1 2">
    <name type="scientific">Elysia crispata</name>
    <name type="common">lettuce slug</name>
    <dbReference type="NCBI Taxonomy" id="231223"/>
    <lineage>
        <taxon>Eukaryota</taxon>
        <taxon>Metazoa</taxon>
        <taxon>Spiralia</taxon>
        <taxon>Lophotrochozoa</taxon>
        <taxon>Mollusca</taxon>
        <taxon>Gastropoda</taxon>
        <taxon>Heterobranchia</taxon>
        <taxon>Euthyneura</taxon>
        <taxon>Panpulmonata</taxon>
        <taxon>Sacoglossa</taxon>
        <taxon>Placobranchoidea</taxon>
        <taxon>Plakobranchidae</taxon>
        <taxon>Elysia</taxon>
    </lineage>
</organism>
<proteinExistence type="predicted"/>
<protein>
    <submittedName>
        <fullName evidence="1">Uncharacterized protein</fullName>
    </submittedName>
</protein>
<reference evidence="1" key="1">
    <citation type="journal article" date="2023" name="G3 (Bethesda)">
        <title>A reference genome for the long-term kleptoplast-retaining sea slug Elysia crispata morphotype clarki.</title>
        <authorList>
            <person name="Eastman K.E."/>
            <person name="Pendleton A.L."/>
            <person name="Shaikh M.A."/>
            <person name="Suttiyut T."/>
            <person name="Ogas R."/>
            <person name="Tomko P."/>
            <person name="Gavelis G."/>
            <person name="Widhalm J.R."/>
            <person name="Wisecaver J.H."/>
        </authorList>
    </citation>
    <scope>NUCLEOTIDE SEQUENCE</scope>
    <source>
        <strain evidence="1">ECLA1</strain>
    </source>
</reference>
<dbReference type="AlphaFoldDB" id="A0AAE0ZAI1"/>
<comment type="caution">
    <text evidence="1">The sequence shown here is derived from an EMBL/GenBank/DDBJ whole genome shotgun (WGS) entry which is preliminary data.</text>
</comment>
<dbReference type="Proteomes" id="UP001283361">
    <property type="component" value="Unassembled WGS sequence"/>
</dbReference>